<dbReference type="GO" id="GO:0004315">
    <property type="term" value="F:3-oxoacyl-[acyl-carrier-protein] synthase activity"/>
    <property type="evidence" value="ECO:0007669"/>
    <property type="project" value="TreeGrafter"/>
</dbReference>
<feature type="domain" description="Ketosynthase family 3 (KS3)" evidence="5">
    <location>
        <begin position="2"/>
        <end position="400"/>
    </location>
</feature>
<dbReference type="PANTHER" id="PTHR11712:SF322">
    <property type="entry name" value="POLYKETIDE BETA-KETOACYL SYNTHASE 2-RELATED"/>
    <property type="match status" value="1"/>
</dbReference>
<dbReference type="RefSeq" id="WP_116178916.1">
    <property type="nucleotide sequence ID" value="NZ_CP144375.1"/>
</dbReference>
<evidence type="ECO:0000256" key="1">
    <source>
        <dbReference type="ARBA" id="ARBA00008467"/>
    </source>
</evidence>
<dbReference type="PANTHER" id="PTHR11712">
    <property type="entry name" value="POLYKETIDE SYNTHASE-RELATED"/>
    <property type="match status" value="1"/>
</dbReference>
<evidence type="ECO:0000256" key="4">
    <source>
        <dbReference type="RuleBase" id="RU003694"/>
    </source>
</evidence>
<evidence type="ECO:0000256" key="2">
    <source>
        <dbReference type="ARBA" id="ARBA00022679"/>
    </source>
</evidence>
<proteinExistence type="inferred from homology"/>
<evidence type="ECO:0000313" key="7">
    <source>
        <dbReference type="Proteomes" id="UP000256269"/>
    </source>
</evidence>
<dbReference type="SMART" id="SM00825">
    <property type="entry name" value="PKS_KS"/>
    <property type="match status" value="1"/>
</dbReference>
<keyword evidence="7" id="KW-1185">Reference proteome</keyword>
<dbReference type="InterPro" id="IPR014031">
    <property type="entry name" value="Ketoacyl_synth_C"/>
</dbReference>
<comment type="caution">
    <text evidence="6">The sequence shown here is derived from an EMBL/GenBank/DDBJ whole genome shotgun (WGS) entry which is preliminary data.</text>
</comment>
<dbReference type="Pfam" id="PF02801">
    <property type="entry name" value="Ketoacyl-synt_C"/>
    <property type="match status" value="1"/>
</dbReference>
<dbReference type="Gene3D" id="3.40.47.10">
    <property type="match status" value="2"/>
</dbReference>
<dbReference type="SUPFAM" id="SSF53901">
    <property type="entry name" value="Thiolase-like"/>
    <property type="match status" value="2"/>
</dbReference>
<dbReference type="InterPro" id="IPR020841">
    <property type="entry name" value="PKS_Beta-ketoAc_synthase_dom"/>
</dbReference>
<dbReference type="EMBL" id="QUNO01000014">
    <property type="protein sequence ID" value="REH38044.1"/>
    <property type="molecule type" value="Genomic_DNA"/>
</dbReference>
<name>A0A3E0H5G0_9PSEU</name>
<evidence type="ECO:0000259" key="5">
    <source>
        <dbReference type="PROSITE" id="PS52004"/>
    </source>
</evidence>
<protein>
    <submittedName>
        <fullName evidence="6">Minimal PKS chain-length factor (CLF/KS beta)</fullName>
    </submittedName>
</protein>
<dbReference type="Pfam" id="PF00109">
    <property type="entry name" value="ketoacyl-synt"/>
    <property type="match status" value="1"/>
</dbReference>
<evidence type="ECO:0000256" key="3">
    <source>
        <dbReference type="ARBA" id="ARBA00023315"/>
    </source>
</evidence>
<keyword evidence="2 4" id="KW-0808">Transferase</keyword>
<dbReference type="InterPro" id="IPR014030">
    <property type="entry name" value="Ketoacyl_synth_N"/>
</dbReference>
<dbReference type="AlphaFoldDB" id="A0A3E0H5G0"/>
<keyword evidence="3" id="KW-0012">Acyltransferase</keyword>
<gene>
    <name evidence="6" type="ORF">BCF44_11469</name>
</gene>
<evidence type="ECO:0000313" key="6">
    <source>
        <dbReference type="EMBL" id="REH38044.1"/>
    </source>
</evidence>
<reference evidence="6 7" key="1">
    <citation type="submission" date="2018-08" db="EMBL/GenBank/DDBJ databases">
        <title>Genomic Encyclopedia of Archaeal and Bacterial Type Strains, Phase II (KMG-II): from individual species to whole genera.</title>
        <authorList>
            <person name="Goeker M."/>
        </authorList>
    </citation>
    <scope>NUCLEOTIDE SEQUENCE [LARGE SCALE GENOMIC DNA]</scope>
    <source>
        <strain evidence="6 7">DSM 45791</strain>
    </source>
</reference>
<accession>A0A3E0H5G0</accession>
<comment type="similarity">
    <text evidence="1 4">Belongs to the thiolase-like superfamily. Beta-ketoacyl-ACP synthases family.</text>
</comment>
<dbReference type="InterPro" id="IPR000794">
    <property type="entry name" value="Beta-ketoacyl_synthase"/>
</dbReference>
<dbReference type="GO" id="GO:0006633">
    <property type="term" value="P:fatty acid biosynthetic process"/>
    <property type="evidence" value="ECO:0007669"/>
    <property type="project" value="TreeGrafter"/>
</dbReference>
<sequence>MTVTAVITGVGPIAPGGIGATEFWQATSAGRNLLAPITRFDPEGTPVTVAGEVGFDADELIERHYVVQADRATQFGLAAADLAMADALFSPPALNPFAAGVITSSCVGGAESGQRGLGRLWRDGPHHLSPYQSIAPLHAATTGQVSVRDTMKGPCGVIVTDEAGGIDALAHARRALRRGARIMIAGAAEAPLCPYALAPQYFARMLTESADPDAAYLPFSHGACGYAPAEGAAMFVVESAADAAERGSRPRAVIAGHGATFSAVAAFDPSGEGLEMACRKALTAARCQPEDIDVVFADATAIPTADRAEATVIKSLFGTKVPVTAPKAGFGRAYASASALDVAAAVLSLDHGIIPPIPALAEPIDDLDFVVGAPRRAELRTALVLARGYGGMNSALVLHRPDH</sequence>
<dbReference type="OrthoDB" id="416758at2"/>
<dbReference type="Proteomes" id="UP000256269">
    <property type="component" value="Unassembled WGS sequence"/>
</dbReference>
<dbReference type="InterPro" id="IPR016039">
    <property type="entry name" value="Thiolase-like"/>
</dbReference>
<dbReference type="PROSITE" id="PS52004">
    <property type="entry name" value="KS3_2"/>
    <property type="match status" value="1"/>
</dbReference>
<organism evidence="6 7">
    <name type="scientific">Kutzneria buriramensis</name>
    <dbReference type="NCBI Taxonomy" id="1045776"/>
    <lineage>
        <taxon>Bacteria</taxon>
        <taxon>Bacillati</taxon>
        <taxon>Actinomycetota</taxon>
        <taxon>Actinomycetes</taxon>
        <taxon>Pseudonocardiales</taxon>
        <taxon>Pseudonocardiaceae</taxon>
        <taxon>Kutzneria</taxon>
    </lineage>
</organism>